<gene>
    <name evidence="1" type="ORF">CEXT_329921</name>
</gene>
<proteinExistence type="predicted"/>
<organism evidence="1 2">
    <name type="scientific">Caerostris extrusa</name>
    <name type="common">Bark spider</name>
    <name type="synonym">Caerostris bankana</name>
    <dbReference type="NCBI Taxonomy" id="172846"/>
    <lineage>
        <taxon>Eukaryota</taxon>
        <taxon>Metazoa</taxon>
        <taxon>Ecdysozoa</taxon>
        <taxon>Arthropoda</taxon>
        <taxon>Chelicerata</taxon>
        <taxon>Arachnida</taxon>
        <taxon>Araneae</taxon>
        <taxon>Araneomorphae</taxon>
        <taxon>Entelegynae</taxon>
        <taxon>Araneoidea</taxon>
        <taxon>Araneidae</taxon>
        <taxon>Caerostris</taxon>
    </lineage>
</organism>
<evidence type="ECO:0000313" key="2">
    <source>
        <dbReference type="Proteomes" id="UP001054945"/>
    </source>
</evidence>
<name>A0AAV4SFH4_CAEEX</name>
<reference evidence="1 2" key="1">
    <citation type="submission" date="2021-06" db="EMBL/GenBank/DDBJ databases">
        <title>Caerostris extrusa draft genome.</title>
        <authorList>
            <person name="Kono N."/>
            <person name="Arakawa K."/>
        </authorList>
    </citation>
    <scope>NUCLEOTIDE SEQUENCE [LARGE SCALE GENOMIC DNA]</scope>
</reference>
<sequence>MLQGGRKEIFLILIHCYMRVEHIDEYLCVKNKLCNYFYRYSKGVKNWNSTFIIAENMKIDNKYTIIWYLYGKNI</sequence>
<dbReference type="AlphaFoldDB" id="A0AAV4SFH4"/>
<dbReference type="EMBL" id="BPLR01009597">
    <property type="protein sequence ID" value="GIY33148.1"/>
    <property type="molecule type" value="Genomic_DNA"/>
</dbReference>
<protein>
    <submittedName>
        <fullName evidence="1">Uncharacterized protein</fullName>
    </submittedName>
</protein>
<comment type="caution">
    <text evidence="1">The sequence shown here is derived from an EMBL/GenBank/DDBJ whole genome shotgun (WGS) entry which is preliminary data.</text>
</comment>
<keyword evidence="2" id="KW-1185">Reference proteome</keyword>
<accession>A0AAV4SFH4</accession>
<dbReference type="Proteomes" id="UP001054945">
    <property type="component" value="Unassembled WGS sequence"/>
</dbReference>
<evidence type="ECO:0000313" key="1">
    <source>
        <dbReference type="EMBL" id="GIY33148.1"/>
    </source>
</evidence>